<dbReference type="PROSITE" id="PS50853">
    <property type="entry name" value="FN3"/>
    <property type="match status" value="1"/>
</dbReference>
<proteinExistence type="predicted"/>
<dbReference type="InterPro" id="IPR003961">
    <property type="entry name" value="FN3_dom"/>
</dbReference>
<organism evidence="3 4">
    <name type="scientific">Clostridium cibarium</name>
    <dbReference type="NCBI Taxonomy" id="2762247"/>
    <lineage>
        <taxon>Bacteria</taxon>
        <taxon>Bacillati</taxon>
        <taxon>Bacillota</taxon>
        <taxon>Clostridia</taxon>
        <taxon>Eubacteriales</taxon>
        <taxon>Clostridiaceae</taxon>
        <taxon>Clostridium</taxon>
    </lineage>
</organism>
<dbReference type="Proteomes" id="UP000627781">
    <property type="component" value="Unassembled WGS sequence"/>
</dbReference>
<protein>
    <submittedName>
        <fullName evidence="3">Fibronectin type III domain-containing protein</fullName>
    </submittedName>
</protein>
<gene>
    <name evidence="3" type="ORF">H9661_12145</name>
</gene>
<name>A0ABR8PVB6_9CLOT</name>
<sequence>MKKFLKKVSLFTICAVCVNVLGLLSPFDNNDTKAYAETTANSVSQQKNIANQSGGNTSNKGVTSGLIKVWCSVKNSNSITLEWDKVSNESESITYEIYRDSNRLDGKVNGETKYTVKYLAPNQSYKFRIVAKNSSGKVVSKSNYLQEKTELESNPTPEPKPEQSHPETLIFVENQDFSKEISGNMEVKGCFLSNDRTLVNAKIFIDGLDKTGQIQDFLVGTERSDLELKYSNYSNVRNSGFSFEFDTYNIANGQHTLKLMFHETSKEFKINVNNIQRQVILDNSDYSQMQQGIINGSGYILSSYNPSDFSIGGSDFFGENADVYVDGKAQSETFDNKLAVGIYRDDVKKKNPTYIYADKCGFSFKIDTTKLSDGKHTVKLRFCSLEKEFTINVQNKYKDIIVEGINTSQIQSGLIKGTGYVLSSYDPSTFNDENSYDYNCKMYVDDQSVDYGNLIMQIKRDDIKQKYSDYKYSDKCGFSFTLNTLHLSNGHHKIKFKFIGLEKEFSINVQNDVADMVIEGIDTTKIQGGIIKGTGYIISSYDPSLIENNKLLFSSNCGVYIDGELTYNNKITTQLKRDDVKQRSPNYKYSDRCGFSFKIDTMALKDGQHKIKIKILNSEKEFTINVKNITPEIVIEGINSNQAVEGIITGTGYIISSYDPSEFMPSWEGDCNVLIDGKGQNEFMGNMALQVQFPRNDVKKKYPDYKYADKCGFSFTIDTGKFSNGKHKLKIKLKNVEKEIEININNKSNDIVVESTSKSNEGSGKFVVSGYVLSPYSPDQIKNTDDLFQDNNMIYIDGNLVSAWAIFGNPDYMITLGITRNDIKAKYPDYKYSGVSGFEIKIDNSVLAKLTNGSHKMKIVFKNISREFTFNKRSNCGDQFFDAAFYAEKYSDLKNAFGYDEGQLYNHFITYGIKEGRCASAVFDVKYYLQNNADLVAAFGSTNYEAAYNHFKTYGYKENRNLSPIFNMGYYCKNNPDVVKAFGTDFYSIMNHFLDNGMKEGRNGSENFILKTYKDKYQDLRNKYGENNKLYYFDYLLNGMSSGKIAK</sequence>
<dbReference type="EMBL" id="JACSRA010000019">
    <property type="protein sequence ID" value="MBD7912108.1"/>
    <property type="molecule type" value="Genomic_DNA"/>
</dbReference>
<evidence type="ECO:0000313" key="4">
    <source>
        <dbReference type="Proteomes" id="UP000627781"/>
    </source>
</evidence>
<feature type="region of interest" description="Disordered" evidence="1">
    <location>
        <begin position="141"/>
        <end position="165"/>
    </location>
</feature>
<dbReference type="SUPFAM" id="SSF49265">
    <property type="entry name" value="Fibronectin type III"/>
    <property type="match status" value="1"/>
</dbReference>
<accession>A0ABR8PVB6</accession>
<keyword evidence="4" id="KW-1185">Reference proteome</keyword>
<dbReference type="CDD" id="cd00063">
    <property type="entry name" value="FN3"/>
    <property type="match status" value="1"/>
</dbReference>
<evidence type="ECO:0000259" key="2">
    <source>
        <dbReference type="PROSITE" id="PS50853"/>
    </source>
</evidence>
<reference evidence="3 4" key="1">
    <citation type="submission" date="2020-08" db="EMBL/GenBank/DDBJ databases">
        <title>A Genomic Blueprint of the Chicken Gut Microbiome.</title>
        <authorList>
            <person name="Gilroy R."/>
            <person name="Ravi A."/>
            <person name="Getino M."/>
            <person name="Pursley I."/>
            <person name="Horton D.L."/>
            <person name="Alikhan N.-F."/>
            <person name="Baker D."/>
            <person name="Gharbi K."/>
            <person name="Hall N."/>
            <person name="Watson M."/>
            <person name="Adriaenssens E.M."/>
            <person name="Foster-Nyarko E."/>
            <person name="Jarju S."/>
            <person name="Secka A."/>
            <person name="Antonio M."/>
            <person name="Oren A."/>
            <person name="Chaudhuri R."/>
            <person name="La Ragione R.M."/>
            <person name="Hildebrand F."/>
            <person name="Pallen M.J."/>
        </authorList>
    </citation>
    <scope>NUCLEOTIDE SEQUENCE [LARGE SCALE GENOMIC DNA]</scope>
    <source>
        <strain evidence="3 4">Sa3CVN1</strain>
    </source>
</reference>
<evidence type="ECO:0000256" key="1">
    <source>
        <dbReference type="SAM" id="MobiDB-lite"/>
    </source>
</evidence>
<dbReference type="Pfam" id="PF00041">
    <property type="entry name" value="fn3"/>
    <property type="match status" value="1"/>
</dbReference>
<dbReference type="RefSeq" id="WP_191769071.1">
    <property type="nucleotide sequence ID" value="NZ_JACSRA010000019.1"/>
</dbReference>
<comment type="caution">
    <text evidence="3">The sequence shown here is derived from an EMBL/GenBank/DDBJ whole genome shotgun (WGS) entry which is preliminary data.</text>
</comment>
<dbReference type="InterPro" id="IPR036116">
    <property type="entry name" value="FN3_sf"/>
</dbReference>
<dbReference type="InterPro" id="IPR013783">
    <property type="entry name" value="Ig-like_fold"/>
</dbReference>
<dbReference type="SMART" id="SM00060">
    <property type="entry name" value="FN3"/>
    <property type="match status" value="1"/>
</dbReference>
<dbReference type="Gene3D" id="2.60.40.10">
    <property type="entry name" value="Immunoglobulins"/>
    <property type="match status" value="1"/>
</dbReference>
<evidence type="ECO:0000313" key="3">
    <source>
        <dbReference type="EMBL" id="MBD7912108.1"/>
    </source>
</evidence>
<feature type="domain" description="Fibronectin type-III" evidence="2">
    <location>
        <begin position="65"/>
        <end position="159"/>
    </location>
</feature>